<name>A0A4P9CCF0_EUBML</name>
<dbReference type="HAMAP" id="MF_00378">
    <property type="entry name" value="Exonuc_7_L"/>
    <property type="match status" value="1"/>
</dbReference>
<accession>A0A4P9CCF0</accession>
<comment type="subcellular location">
    <subcellularLocation>
        <location evidence="5 6">Cytoplasm</location>
    </subcellularLocation>
</comment>
<evidence type="ECO:0000313" key="9">
    <source>
        <dbReference type="EMBL" id="QCT73369.1"/>
    </source>
</evidence>
<gene>
    <name evidence="5" type="primary">xseA</name>
    <name evidence="9" type="ORF">CPZ25_019285</name>
</gene>
<evidence type="ECO:0000256" key="5">
    <source>
        <dbReference type="HAMAP-Rule" id="MF_00378"/>
    </source>
</evidence>
<dbReference type="EMBL" id="CP029487">
    <property type="protein sequence ID" value="QCT73369.1"/>
    <property type="molecule type" value="Genomic_DNA"/>
</dbReference>
<evidence type="ECO:0000256" key="2">
    <source>
        <dbReference type="ARBA" id="ARBA00022722"/>
    </source>
</evidence>
<dbReference type="Pfam" id="PF02601">
    <property type="entry name" value="Exonuc_VII_L"/>
    <property type="match status" value="1"/>
</dbReference>
<dbReference type="CDD" id="cd04489">
    <property type="entry name" value="ExoVII_LU_OBF"/>
    <property type="match status" value="1"/>
</dbReference>
<dbReference type="GO" id="GO:0008855">
    <property type="term" value="F:exodeoxyribonuclease VII activity"/>
    <property type="evidence" value="ECO:0007669"/>
    <property type="project" value="UniProtKB-UniRule"/>
</dbReference>
<dbReference type="GO" id="GO:0009318">
    <property type="term" value="C:exodeoxyribonuclease VII complex"/>
    <property type="evidence" value="ECO:0007669"/>
    <property type="project" value="UniProtKB-UniRule"/>
</dbReference>
<dbReference type="InterPro" id="IPR020579">
    <property type="entry name" value="Exonuc_VII_lsu_C"/>
</dbReference>
<keyword evidence="4 5" id="KW-0269">Exonuclease</keyword>
<dbReference type="InterPro" id="IPR003753">
    <property type="entry name" value="Exonuc_VII_L"/>
</dbReference>
<evidence type="ECO:0000256" key="6">
    <source>
        <dbReference type="RuleBase" id="RU004355"/>
    </source>
</evidence>
<evidence type="ECO:0000259" key="8">
    <source>
        <dbReference type="Pfam" id="PF13742"/>
    </source>
</evidence>
<reference evidence="9 10" key="1">
    <citation type="submission" date="2018-05" db="EMBL/GenBank/DDBJ databases">
        <title>Genome comparison of Eubacterium sp.</title>
        <authorList>
            <person name="Feng Y."/>
            <person name="Sanchez-Andrea I."/>
            <person name="Stams A.J.M."/>
            <person name="De Vos W.M."/>
        </authorList>
    </citation>
    <scope>NUCLEOTIDE SEQUENCE [LARGE SCALE GENOMIC DNA]</scope>
    <source>
        <strain evidence="9 10">YI</strain>
    </source>
</reference>
<dbReference type="PANTHER" id="PTHR30008">
    <property type="entry name" value="EXODEOXYRIBONUCLEASE 7 LARGE SUBUNIT"/>
    <property type="match status" value="1"/>
</dbReference>
<keyword evidence="3 5" id="KW-0378">Hydrolase</keyword>
<dbReference type="RefSeq" id="WP_096920776.1">
    <property type="nucleotide sequence ID" value="NZ_CP029487.1"/>
</dbReference>
<proteinExistence type="inferred from homology"/>
<dbReference type="Proteomes" id="UP000218387">
    <property type="component" value="Chromosome"/>
</dbReference>
<dbReference type="GO" id="GO:0003676">
    <property type="term" value="F:nucleic acid binding"/>
    <property type="evidence" value="ECO:0007669"/>
    <property type="project" value="InterPro"/>
</dbReference>
<dbReference type="GO" id="GO:0005737">
    <property type="term" value="C:cytoplasm"/>
    <property type="evidence" value="ECO:0007669"/>
    <property type="project" value="UniProtKB-SubCell"/>
</dbReference>
<evidence type="ECO:0000313" key="10">
    <source>
        <dbReference type="Proteomes" id="UP000218387"/>
    </source>
</evidence>
<comment type="function">
    <text evidence="5">Bidirectionally degrades single-stranded DNA into large acid-insoluble oligonucleotides, which are then degraded further into small acid-soluble oligonucleotides.</text>
</comment>
<keyword evidence="10" id="KW-1185">Reference proteome</keyword>
<evidence type="ECO:0000256" key="1">
    <source>
        <dbReference type="ARBA" id="ARBA00022490"/>
    </source>
</evidence>
<dbReference type="NCBIfam" id="TIGR00237">
    <property type="entry name" value="xseA"/>
    <property type="match status" value="1"/>
</dbReference>
<comment type="subunit">
    <text evidence="5">Heterooligomer composed of large and small subunits.</text>
</comment>
<feature type="domain" description="Exonuclease VII large subunit C-terminal" evidence="7">
    <location>
        <begin position="124"/>
        <end position="346"/>
    </location>
</feature>
<dbReference type="Pfam" id="PF13742">
    <property type="entry name" value="tRNA_anti_2"/>
    <property type="match status" value="1"/>
</dbReference>
<comment type="catalytic activity">
    <reaction evidence="5 6">
        <text>Exonucleolytic cleavage in either 5'- to 3'- or 3'- to 5'-direction to yield nucleoside 5'-phosphates.</text>
        <dbReference type="EC" id="3.1.11.6"/>
    </reaction>
</comment>
<dbReference type="Gene3D" id="2.40.50.1010">
    <property type="match status" value="1"/>
</dbReference>
<dbReference type="InterPro" id="IPR025824">
    <property type="entry name" value="OB-fold_nuc-bd_dom"/>
</dbReference>
<evidence type="ECO:0000259" key="7">
    <source>
        <dbReference type="Pfam" id="PF02601"/>
    </source>
</evidence>
<dbReference type="GO" id="GO:0006308">
    <property type="term" value="P:DNA catabolic process"/>
    <property type="evidence" value="ECO:0007669"/>
    <property type="project" value="UniProtKB-UniRule"/>
</dbReference>
<dbReference type="AlphaFoldDB" id="A0A4P9CCF0"/>
<sequence length="406" mass="45278">MITRALSVTEVNHFIKTMLDGNSVLKNLMVEGEISNLKFHSSGHVYFSLKDSQSRIACVMFRNNVQNLKFRPEEGMKITIKGGISVFERNGQYQIYVRSMEPQGVGALYKAFEQLKEKYQALGWLDTEQKKPLPEYIRRVGIVTSPTGAAIRDMISVIRRRNPRIHIVIYGALVQGDGAAEEIARGIETFNRLGNADVIIIGRGGGSMEDLWAFNEEIVSEAIHASQLPVISAVGHETDFTIADFVADMRAPTPSVAGELVAENLLEWAGTLTQLKSRLLKAMNRHIEKNRMALTQAAARLLRSGPENQVADMRLYLDALQDRMLRGMRFEIERQRSRVESVSRRLDALNPLGVLKRGYVLAEDKSGGLVRSAAEAEAAGTMKLKFHDGEVIVSVIKEGAEWQPKN</sequence>
<evidence type="ECO:0000256" key="3">
    <source>
        <dbReference type="ARBA" id="ARBA00022801"/>
    </source>
</evidence>
<keyword evidence="2 5" id="KW-0540">Nuclease</keyword>
<dbReference type="KEGG" id="emt:CPZ25_019285"/>
<dbReference type="EC" id="3.1.11.6" evidence="5"/>
<keyword evidence="1 5" id="KW-0963">Cytoplasm</keyword>
<protein>
    <recommendedName>
        <fullName evidence="5">Exodeoxyribonuclease 7 large subunit</fullName>
        <ecNumber evidence="5">3.1.11.6</ecNumber>
    </recommendedName>
    <alternativeName>
        <fullName evidence="5">Exodeoxyribonuclease VII large subunit</fullName>
        <shortName evidence="5">Exonuclease VII large subunit</shortName>
    </alternativeName>
</protein>
<feature type="domain" description="OB-fold nucleic acid binding" evidence="8">
    <location>
        <begin position="6"/>
        <end position="101"/>
    </location>
</feature>
<organism evidence="9 10">
    <name type="scientific">Eubacterium maltosivorans</name>
    <dbReference type="NCBI Taxonomy" id="2041044"/>
    <lineage>
        <taxon>Bacteria</taxon>
        <taxon>Bacillati</taxon>
        <taxon>Bacillota</taxon>
        <taxon>Clostridia</taxon>
        <taxon>Eubacteriales</taxon>
        <taxon>Eubacteriaceae</taxon>
        <taxon>Eubacterium</taxon>
    </lineage>
</organism>
<comment type="similarity">
    <text evidence="5 6">Belongs to the XseA family.</text>
</comment>
<dbReference type="PANTHER" id="PTHR30008:SF0">
    <property type="entry name" value="EXODEOXYRIBONUCLEASE 7 LARGE SUBUNIT"/>
    <property type="match status" value="1"/>
</dbReference>
<evidence type="ECO:0000256" key="4">
    <source>
        <dbReference type="ARBA" id="ARBA00022839"/>
    </source>
</evidence>